<dbReference type="SUPFAM" id="SSF50249">
    <property type="entry name" value="Nucleic acid-binding proteins"/>
    <property type="match status" value="1"/>
</dbReference>
<dbReference type="CDD" id="cd04459">
    <property type="entry name" value="Rho_CSD"/>
    <property type="match status" value="1"/>
</dbReference>
<dbReference type="InterPro" id="IPR003034">
    <property type="entry name" value="SAP_dom"/>
</dbReference>
<proteinExistence type="inferred from homology"/>
<dbReference type="EC" id="3.6.4.-" evidence="9 10"/>
<dbReference type="GO" id="GO:0003723">
    <property type="term" value="F:RNA binding"/>
    <property type="evidence" value="ECO:0007669"/>
    <property type="project" value="UniProtKB-UniRule"/>
</dbReference>
<keyword evidence="2 9" id="KW-0547">Nucleotide-binding</keyword>
<dbReference type="SMART" id="SM00357">
    <property type="entry name" value="CSP"/>
    <property type="match status" value="1"/>
</dbReference>
<feature type="compositionally biased region" description="Low complexity" evidence="12">
    <location>
        <begin position="174"/>
        <end position="183"/>
    </location>
</feature>
<evidence type="ECO:0000256" key="4">
    <source>
        <dbReference type="ARBA" id="ARBA00022806"/>
    </source>
</evidence>
<evidence type="ECO:0000256" key="11">
    <source>
        <dbReference type="PROSITE-ProRule" id="PRU01203"/>
    </source>
</evidence>
<dbReference type="InterPro" id="IPR041703">
    <property type="entry name" value="Rho_factor_ATP-bd"/>
</dbReference>
<evidence type="ECO:0000256" key="3">
    <source>
        <dbReference type="ARBA" id="ARBA00022801"/>
    </source>
</evidence>
<dbReference type="InterPro" id="IPR011113">
    <property type="entry name" value="Rho_RNA-bd"/>
</dbReference>
<keyword evidence="15" id="KW-1185">Reference proteome</keyword>
<dbReference type="GO" id="GO:0016787">
    <property type="term" value="F:hydrolase activity"/>
    <property type="evidence" value="ECO:0007669"/>
    <property type="project" value="UniProtKB-KW"/>
</dbReference>
<feature type="compositionally biased region" description="Basic residues" evidence="12">
    <location>
        <begin position="1"/>
        <end position="17"/>
    </location>
</feature>
<feature type="compositionally biased region" description="Basic and acidic residues" evidence="12">
    <location>
        <begin position="82"/>
        <end position="95"/>
    </location>
</feature>
<dbReference type="InterPro" id="IPR011129">
    <property type="entry name" value="CSD"/>
</dbReference>
<dbReference type="OrthoDB" id="9805197at2"/>
<evidence type="ECO:0000256" key="9">
    <source>
        <dbReference type="HAMAP-Rule" id="MF_01884"/>
    </source>
</evidence>
<dbReference type="InterPro" id="IPR004665">
    <property type="entry name" value="Term_rho"/>
</dbReference>
<dbReference type="Gene3D" id="3.40.50.300">
    <property type="entry name" value="P-loop containing nucleotide triphosphate hydrolases"/>
    <property type="match status" value="1"/>
</dbReference>
<feature type="domain" description="Rho RNA-BD" evidence="13">
    <location>
        <begin position="294"/>
        <end position="367"/>
    </location>
</feature>
<dbReference type="InterPro" id="IPR000194">
    <property type="entry name" value="ATPase_F1/V1/A1_a/bsu_nucl-bd"/>
</dbReference>
<keyword evidence="1 9" id="KW-0806">Transcription termination</keyword>
<dbReference type="PANTHER" id="PTHR46425:SF1">
    <property type="entry name" value="TRANSCRIPTION TERMINATION FACTOR RHO"/>
    <property type="match status" value="1"/>
</dbReference>
<dbReference type="InterPro" id="IPR012340">
    <property type="entry name" value="NA-bd_OB-fold"/>
</dbReference>
<comment type="similarity">
    <text evidence="9 11">Belongs to the Rho family.</text>
</comment>
<protein>
    <recommendedName>
        <fullName evidence="9 10">Transcription termination factor Rho</fullName>
        <ecNumber evidence="9 10">3.6.4.-</ecNumber>
    </recommendedName>
    <alternativeName>
        <fullName evidence="9">ATP-dependent helicase Rho</fullName>
    </alternativeName>
</protein>
<dbReference type="PANTHER" id="PTHR46425">
    <property type="entry name" value="TRANSCRIPTION TERMINATION FACTOR RHO"/>
    <property type="match status" value="1"/>
</dbReference>
<feature type="compositionally biased region" description="Low complexity" evidence="12">
    <location>
        <begin position="116"/>
        <end position="128"/>
    </location>
</feature>
<name>A0A369M7E1_9ACTN</name>
<organism evidence="14 15">
    <name type="scientific">Gordonibacter pamelaeae</name>
    <dbReference type="NCBI Taxonomy" id="471189"/>
    <lineage>
        <taxon>Bacteria</taxon>
        <taxon>Bacillati</taxon>
        <taxon>Actinomycetota</taxon>
        <taxon>Coriobacteriia</taxon>
        <taxon>Eggerthellales</taxon>
        <taxon>Eggerthellaceae</taxon>
        <taxon>Gordonibacter</taxon>
    </lineage>
</organism>
<dbReference type="InterPro" id="IPR003593">
    <property type="entry name" value="AAA+_ATPase"/>
</dbReference>
<dbReference type="GO" id="GO:0004386">
    <property type="term" value="F:helicase activity"/>
    <property type="evidence" value="ECO:0007669"/>
    <property type="project" value="UniProtKB-UniRule"/>
</dbReference>
<dbReference type="NCBIfam" id="NF006886">
    <property type="entry name" value="PRK09376.1"/>
    <property type="match status" value="1"/>
</dbReference>
<feature type="compositionally biased region" description="Low complexity" evidence="12">
    <location>
        <begin position="152"/>
        <end position="162"/>
    </location>
</feature>
<dbReference type="NCBIfam" id="TIGR00767">
    <property type="entry name" value="rho"/>
    <property type="match status" value="1"/>
</dbReference>
<dbReference type="Pfam" id="PF00006">
    <property type="entry name" value="ATP-synt_ab"/>
    <property type="match status" value="1"/>
</dbReference>
<dbReference type="GO" id="GO:0008186">
    <property type="term" value="F:ATP-dependent activity, acting on RNA"/>
    <property type="evidence" value="ECO:0007669"/>
    <property type="project" value="UniProtKB-UniRule"/>
</dbReference>
<dbReference type="GO" id="GO:0005524">
    <property type="term" value="F:ATP binding"/>
    <property type="evidence" value="ECO:0007669"/>
    <property type="project" value="UniProtKB-UniRule"/>
</dbReference>
<keyword evidence="8 9" id="KW-0804">Transcription</keyword>
<evidence type="ECO:0000256" key="5">
    <source>
        <dbReference type="ARBA" id="ARBA00022840"/>
    </source>
</evidence>
<feature type="binding site" evidence="9">
    <location>
        <begin position="410"/>
        <end position="415"/>
    </location>
    <ligand>
        <name>ATP</name>
        <dbReference type="ChEBI" id="CHEBI:30616"/>
    </ligand>
</feature>
<dbReference type="Gene3D" id="1.10.720.30">
    <property type="entry name" value="SAP domain"/>
    <property type="match status" value="1"/>
</dbReference>
<evidence type="ECO:0000256" key="12">
    <source>
        <dbReference type="SAM" id="MobiDB-lite"/>
    </source>
</evidence>
<accession>A0A369M7E1</accession>
<keyword evidence="4 9" id="KW-0347">Helicase</keyword>
<evidence type="ECO:0000256" key="6">
    <source>
        <dbReference type="ARBA" id="ARBA00022884"/>
    </source>
</evidence>
<evidence type="ECO:0000256" key="8">
    <source>
        <dbReference type="ARBA" id="ARBA00023163"/>
    </source>
</evidence>
<dbReference type="EMBL" id="PPTS01000002">
    <property type="protein sequence ID" value="RDB66396.1"/>
    <property type="molecule type" value="Genomic_DNA"/>
</dbReference>
<dbReference type="InterPro" id="IPR036361">
    <property type="entry name" value="SAP_dom_sf"/>
</dbReference>
<comment type="subunit">
    <text evidence="9">Homohexamer. The homohexamer assembles into an open ring structure.</text>
</comment>
<dbReference type="SMART" id="SM00959">
    <property type="entry name" value="Rho_N"/>
    <property type="match status" value="1"/>
</dbReference>
<feature type="compositionally biased region" description="Low complexity" evidence="12">
    <location>
        <begin position="204"/>
        <end position="217"/>
    </location>
</feature>
<dbReference type="AlphaFoldDB" id="A0A369M7E1"/>
<keyword evidence="5 9" id="KW-0067">ATP-binding</keyword>
<evidence type="ECO:0000259" key="13">
    <source>
        <dbReference type="PROSITE" id="PS51856"/>
    </source>
</evidence>
<dbReference type="Gene3D" id="2.40.50.140">
    <property type="entry name" value="Nucleic acid-binding proteins"/>
    <property type="match status" value="1"/>
</dbReference>
<reference evidence="14 15" key="1">
    <citation type="journal article" date="2018" name="Elife">
        <title>Discovery and characterization of a prevalent human gut bacterial enzyme sufficient for the inactivation of a family of plant toxins.</title>
        <authorList>
            <person name="Koppel N."/>
            <person name="Bisanz J.E."/>
            <person name="Pandelia M.E."/>
            <person name="Turnbaugh P.J."/>
            <person name="Balskus E.P."/>
        </authorList>
    </citation>
    <scope>NUCLEOTIDE SEQUENCE [LARGE SCALE GENOMIC DNA]</scope>
    <source>
        <strain evidence="14 15">3C</strain>
    </source>
</reference>
<dbReference type="Pfam" id="PF02037">
    <property type="entry name" value="SAP"/>
    <property type="match status" value="1"/>
</dbReference>
<evidence type="ECO:0000256" key="2">
    <source>
        <dbReference type="ARBA" id="ARBA00022741"/>
    </source>
</evidence>
<dbReference type="Proteomes" id="UP000254000">
    <property type="component" value="Unassembled WGS sequence"/>
</dbReference>
<feature type="binding site" evidence="9">
    <location>
        <begin position="422"/>
        <end position="427"/>
    </location>
    <ligand>
        <name>ATP</name>
        <dbReference type="ChEBI" id="CHEBI:30616"/>
    </ligand>
</feature>
<dbReference type="CDD" id="cd01128">
    <property type="entry name" value="rho_factor_C"/>
    <property type="match status" value="1"/>
</dbReference>
<evidence type="ECO:0000313" key="14">
    <source>
        <dbReference type="EMBL" id="RDB66396.1"/>
    </source>
</evidence>
<gene>
    <name evidence="9" type="primary">rho</name>
    <name evidence="14" type="ORF">C1877_04215</name>
</gene>
<dbReference type="Pfam" id="PF07497">
    <property type="entry name" value="Rho_RNA_bind"/>
    <property type="match status" value="1"/>
</dbReference>
<feature type="binding site" evidence="9">
    <location>
        <position position="453"/>
    </location>
    <ligand>
        <name>ATP</name>
        <dbReference type="ChEBI" id="CHEBI:30616"/>
    </ligand>
</feature>
<evidence type="ECO:0000313" key="15">
    <source>
        <dbReference type="Proteomes" id="UP000254000"/>
    </source>
</evidence>
<dbReference type="HAMAP" id="MF_01884">
    <property type="entry name" value="Rho"/>
    <property type="match status" value="1"/>
</dbReference>
<comment type="caution">
    <text evidence="9">Lacks conserved residue(s) required for the propagation of feature annotation.</text>
</comment>
<dbReference type="SUPFAM" id="SSF52540">
    <property type="entry name" value="P-loop containing nucleoside triphosphate hydrolases"/>
    <property type="match status" value="1"/>
</dbReference>
<dbReference type="InterPro" id="IPR011112">
    <property type="entry name" value="Rho-like_N"/>
</dbReference>
<feature type="compositionally biased region" description="Basic residues" evidence="12">
    <location>
        <begin position="24"/>
        <end position="40"/>
    </location>
</feature>
<dbReference type="SMART" id="SM00382">
    <property type="entry name" value="AAA"/>
    <property type="match status" value="1"/>
</dbReference>
<comment type="function">
    <text evidence="9">Facilitates transcription termination by a mechanism that involves Rho binding to the nascent RNA, activation of Rho's RNA-dependent ATPase activity, and release of the mRNA from the DNA template.</text>
</comment>
<feature type="compositionally biased region" description="Basic residues" evidence="12">
    <location>
        <begin position="68"/>
        <end position="81"/>
    </location>
</feature>
<dbReference type="GO" id="GO:0006353">
    <property type="term" value="P:DNA-templated transcription termination"/>
    <property type="evidence" value="ECO:0007669"/>
    <property type="project" value="UniProtKB-UniRule"/>
</dbReference>
<evidence type="ECO:0000256" key="10">
    <source>
        <dbReference type="NCBIfam" id="TIGR00767"/>
    </source>
</evidence>
<feature type="region of interest" description="Disordered" evidence="12">
    <location>
        <begin position="1"/>
        <end position="251"/>
    </location>
</feature>
<keyword evidence="3 9" id="KW-0378">Hydrolase</keyword>
<evidence type="ECO:0000256" key="7">
    <source>
        <dbReference type="ARBA" id="ARBA00023015"/>
    </source>
</evidence>
<keyword evidence="7 9" id="KW-0805">Transcription regulation</keyword>
<keyword evidence="6 9" id="KW-0694">RNA-binding</keyword>
<dbReference type="PROSITE" id="PS51856">
    <property type="entry name" value="RHO_RNA_BD"/>
    <property type="match status" value="1"/>
</dbReference>
<evidence type="ECO:0000256" key="1">
    <source>
        <dbReference type="ARBA" id="ARBA00022472"/>
    </source>
</evidence>
<dbReference type="InterPro" id="IPR027417">
    <property type="entry name" value="P-loop_NTPase"/>
</dbReference>
<sequence length="672" mass="73341">MLHRAAGHHGRPRRRPLHQPVRGPLRRHLRERPRAARGRGGRREQLRLRPRRGDHRRVRAQREPRGAGRPHGRRHRHRALRRAQEVRAASADRPRPRGVPQGLGESAERMSENESATVAPEAPAPAAKPTRRRSTSVNAGAAAKAPADKAAEPQAEAASPAPRTAKTPRKSVKAGGQAAPQQGSGTAKRPGQNSSGNKGGQGQNQGNRQKQNNQRQNASGGKQNNNNNRRQRRPHDNNRGPREVQPSVSRDDLAKLKVAELREKAAELGVDAAGLKKAELVEAVFGASVKAEGFIEVSGILDILADGYGFLRTQGYLPSETDCYVGLSTIRRNGLRKGDMVSGQTRPARENEKYAAIQKVTAINGTPIEECGNRVRFGDLTPVYPDECFHMEHGKNTVTARVIDLVSPIGKGQRGLIVSPPKAGKTTVLKNIAAAITANNPDVHLMCLLVDERPEEVTDMERSIKGEVVSSTFDMPTENHIAVSELVIERAKRLVECGKDVVVLLDSLTRLARAYNLAQPASGRILSGGVDSTALYPPKRFLGAARNIEGGGSLTILASALIDTGSKMDEVIFEEFKGTGNMELKLDRNLADRRIFPAIDPVASGTRKEELLLDPQEAPLIWAVRRILSNTNSTERAMDMLIKSLKQTETNQEFLLRTAKKAQHTKGDAIEI</sequence>
<comment type="caution">
    <text evidence="14">The sequence shown here is derived from an EMBL/GenBank/DDBJ whole genome shotgun (WGS) entry which is preliminary data.</text>
</comment>
<feature type="compositionally biased region" description="Basic residues" evidence="12">
    <location>
        <begin position="48"/>
        <end position="59"/>
    </location>
</feature>